<dbReference type="EMBL" id="JAFJZO010000033">
    <property type="protein sequence ID" value="KAG5495127.1"/>
    <property type="molecule type" value="Genomic_DNA"/>
</dbReference>
<feature type="transmembrane region" description="Helical" evidence="2">
    <location>
        <begin position="434"/>
        <end position="452"/>
    </location>
</feature>
<evidence type="ECO:0000313" key="4">
    <source>
        <dbReference type="Proteomes" id="UP000674318"/>
    </source>
</evidence>
<name>A0A836L2T2_9TRYP</name>
<dbReference type="GeneID" id="94288299"/>
<keyword evidence="2" id="KW-1133">Transmembrane helix</keyword>
<keyword evidence="2" id="KW-0472">Membrane</keyword>
<dbReference type="RefSeq" id="XP_067754379.1">
    <property type="nucleotide sequence ID" value="XM_067898222.1"/>
</dbReference>
<feature type="region of interest" description="Disordered" evidence="1">
    <location>
        <begin position="489"/>
        <end position="578"/>
    </location>
</feature>
<comment type="caution">
    <text evidence="3">The sequence shown here is derived from an EMBL/GenBank/DDBJ whole genome shotgun (WGS) entry which is preliminary data.</text>
</comment>
<feature type="transmembrane region" description="Helical" evidence="2">
    <location>
        <begin position="124"/>
        <end position="144"/>
    </location>
</feature>
<dbReference type="Proteomes" id="UP000674318">
    <property type="component" value="Unassembled WGS sequence"/>
</dbReference>
<gene>
    <name evidence="3" type="ORF">JKF63_02180</name>
</gene>
<dbReference type="PANTHER" id="PTHR30269:SF38">
    <property type="entry name" value="SULFITE EXPORTER TAUE_SAFE"/>
    <property type="match status" value="1"/>
</dbReference>
<keyword evidence="4" id="KW-1185">Reference proteome</keyword>
<evidence type="ECO:0000313" key="3">
    <source>
        <dbReference type="EMBL" id="KAG5495127.1"/>
    </source>
</evidence>
<evidence type="ECO:0000256" key="1">
    <source>
        <dbReference type="SAM" id="MobiDB-lite"/>
    </source>
</evidence>
<dbReference type="InterPro" id="IPR052017">
    <property type="entry name" value="TSUP"/>
</dbReference>
<reference evidence="3 4" key="1">
    <citation type="submission" date="2021-02" db="EMBL/GenBank/DDBJ databases">
        <title>Porcisia hertigi Genome sequencing and assembly.</title>
        <authorList>
            <person name="Almutairi H."/>
            <person name="Gatherer D."/>
        </authorList>
    </citation>
    <scope>NUCLEOTIDE SEQUENCE [LARGE SCALE GENOMIC DNA]</scope>
    <source>
        <strain evidence="3 4">C119</strain>
    </source>
</reference>
<sequence length="614" mass="67007">MASEQTTTFLVFFTLAVFNFASSIIQSVAGIGDALLMHVLWLLACTLSDDFNRTPLGNSPVRAVALIMYIRLFFLSPLVVYLGLNDSVFSMQMTIMMAVPSAILTMIGVILYTKLDTSSLEKILGFTCFLFALMYMGIIVYRAWRKRRQMEELKARNVKLVVEFDAVEKEARPNRMTNLAALHANFMLTVSNNSPSSMRPPPPSGQGSFMLRAPDPSIQGDSVVGMPGSTIIADGVSARGKDARTGLPADTTDAFLSTISGEVFVAHETQLSYVNEENVPPLTPSKISPSRTMTFTRVRINRNIDANGKIKMSTKIGAAVAASLAGFMASLTGVNAPPQIIFILLFDAPNYIVRVNLSAQSIPGNIIRFIMAVWNGSFNQAMIPLMIVVVVFGFAGVFVGNHIGRLLGPQSFNVFVVCLLLLCSLAMVGEWQTLLTICTILTGIITVGCGYFENKSNKPIIERQLLSELKVEKRMYNCLEELKRNSSSVVQQPLPPTSASNFQEHLQRQNRPKPLWEGMSFDNDDEGAGDEREKKVRSSSSSAAAAAAAALANEAKNAPSPASTARDPRNDRNDNESLSLRQALLENDESIVSVVDECDPRCLSPSLRSMNSTA</sequence>
<keyword evidence="2" id="KW-0812">Transmembrane</keyword>
<accession>A0A836L2T2</accession>
<dbReference type="AlphaFoldDB" id="A0A836L2T2"/>
<feature type="compositionally biased region" description="Basic and acidic residues" evidence="1">
    <location>
        <begin position="566"/>
        <end position="575"/>
    </location>
</feature>
<protein>
    <submittedName>
        <fullName evidence="3">Uncharacterized protein</fullName>
    </submittedName>
</protein>
<dbReference type="OrthoDB" id="265143at2759"/>
<proteinExistence type="predicted"/>
<feature type="compositionally biased region" description="Low complexity" evidence="1">
    <location>
        <begin position="538"/>
        <end position="550"/>
    </location>
</feature>
<feature type="compositionally biased region" description="Polar residues" evidence="1">
    <location>
        <begin position="489"/>
        <end position="504"/>
    </location>
</feature>
<feature type="transmembrane region" description="Helical" evidence="2">
    <location>
        <begin position="412"/>
        <end position="428"/>
    </location>
</feature>
<dbReference type="PANTHER" id="PTHR30269">
    <property type="entry name" value="TRANSMEMBRANE PROTEIN YFCA"/>
    <property type="match status" value="1"/>
</dbReference>
<feature type="transmembrane region" description="Helical" evidence="2">
    <location>
        <begin position="94"/>
        <end position="112"/>
    </location>
</feature>
<feature type="transmembrane region" description="Helical" evidence="2">
    <location>
        <begin position="316"/>
        <end position="336"/>
    </location>
</feature>
<organism evidence="3 4">
    <name type="scientific">Porcisia hertigi</name>
    <dbReference type="NCBI Taxonomy" id="2761500"/>
    <lineage>
        <taxon>Eukaryota</taxon>
        <taxon>Discoba</taxon>
        <taxon>Euglenozoa</taxon>
        <taxon>Kinetoplastea</taxon>
        <taxon>Metakinetoplastina</taxon>
        <taxon>Trypanosomatida</taxon>
        <taxon>Trypanosomatidae</taxon>
        <taxon>Leishmaniinae</taxon>
        <taxon>Porcisia</taxon>
    </lineage>
</organism>
<feature type="transmembrane region" description="Helical" evidence="2">
    <location>
        <begin position="381"/>
        <end position="400"/>
    </location>
</feature>
<evidence type="ECO:0000256" key="2">
    <source>
        <dbReference type="SAM" id="Phobius"/>
    </source>
</evidence>
<dbReference type="KEGG" id="phet:94288299"/>
<feature type="transmembrane region" description="Helical" evidence="2">
    <location>
        <begin position="63"/>
        <end position="82"/>
    </location>
</feature>